<dbReference type="Pfam" id="PF00005">
    <property type="entry name" value="ABC_tran"/>
    <property type="match status" value="1"/>
</dbReference>
<dbReference type="InterPro" id="IPR050153">
    <property type="entry name" value="Metal_Ion_Import_ABC"/>
</dbReference>
<evidence type="ECO:0000259" key="5">
    <source>
        <dbReference type="PROSITE" id="PS50893"/>
    </source>
</evidence>
<evidence type="ECO:0000256" key="2">
    <source>
        <dbReference type="ARBA" id="ARBA00022448"/>
    </source>
</evidence>
<comment type="similarity">
    <text evidence="1">Belongs to the ABC transporter superfamily.</text>
</comment>
<evidence type="ECO:0000313" key="6">
    <source>
        <dbReference type="EMBL" id="PAV94724.1"/>
    </source>
</evidence>
<dbReference type="PANTHER" id="PTHR42734:SF6">
    <property type="entry name" value="MOLYBDATE IMPORT ATP-BINDING PROTEIN MOLC"/>
    <property type="match status" value="1"/>
</dbReference>
<dbReference type="SMART" id="SM00382">
    <property type="entry name" value="AAA"/>
    <property type="match status" value="1"/>
</dbReference>
<feature type="domain" description="ABC transporter" evidence="5">
    <location>
        <begin position="2"/>
        <end position="229"/>
    </location>
</feature>
<dbReference type="SUPFAM" id="SSF52540">
    <property type="entry name" value="P-loop containing nucleoside triphosphate hydrolases"/>
    <property type="match status" value="1"/>
</dbReference>
<dbReference type="InterPro" id="IPR017871">
    <property type="entry name" value="ABC_transporter-like_CS"/>
</dbReference>
<dbReference type="Proteomes" id="UP000218796">
    <property type="component" value="Unassembled WGS sequence"/>
</dbReference>
<accession>A0A2A2M8E2</accession>
<evidence type="ECO:0000256" key="1">
    <source>
        <dbReference type="ARBA" id="ARBA00005417"/>
    </source>
</evidence>
<dbReference type="GO" id="GO:0016887">
    <property type="term" value="F:ATP hydrolysis activity"/>
    <property type="evidence" value="ECO:0007669"/>
    <property type="project" value="InterPro"/>
</dbReference>
<dbReference type="Gene3D" id="3.40.50.300">
    <property type="entry name" value="P-loop containing nucleotide triphosphate hydrolases"/>
    <property type="match status" value="1"/>
</dbReference>
<keyword evidence="4 6" id="KW-0067">ATP-binding</keyword>
<dbReference type="OrthoDB" id="5292475at2"/>
<sequence length="254" mass="27793">MVNNVALSVDGLTFGYRNALYTPLSFDCRRGEVCAILGANGRGKTSLLNTLTGVLPLLSGKISRSAPIGFVAQSFSTAFAYRVVDIVLMGRVNSIGLLQQPTRKDETIAQEALRTLGIEHLAECDFQTLSGGQRQLVMIARALATGCEMLILDEPTSALDLFNQQAVLRLVCQLAQERQISVLFTTHDPAHAHLVAHKCLMLLDGKRWAYGATQEMLTEANLLMAYGVRVERASVLSDGQRYEVLTPLFEIAHD</sequence>
<dbReference type="CDD" id="cd03214">
    <property type="entry name" value="ABC_Iron-Siderophores_B12_Hemin"/>
    <property type="match status" value="1"/>
</dbReference>
<proteinExistence type="inferred from homology"/>
<comment type="caution">
    <text evidence="6">The sequence shown here is derived from an EMBL/GenBank/DDBJ whole genome shotgun (WGS) entry which is preliminary data.</text>
</comment>
<evidence type="ECO:0000313" key="7">
    <source>
        <dbReference type="Proteomes" id="UP000218796"/>
    </source>
</evidence>
<organism evidence="6 7">
    <name type="scientific">Hafnia paralvei</name>
    <dbReference type="NCBI Taxonomy" id="546367"/>
    <lineage>
        <taxon>Bacteria</taxon>
        <taxon>Pseudomonadati</taxon>
        <taxon>Pseudomonadota</taxon>
        <taxon>Gammaproteobacteria</taxon>
        <taxon>Enterobacterales</taxon>
        <taxon>Hafniaceae</taxon>
        <taxon>Hafnia</taxon>
    </lineage>
</organism>
<gene>
    <name evidence="6" type="ORF">CJD50_19710</name>
</gene>
<dbReference type="AlphaFoldDB" id="A0A2A2M8E2"/>
<dbReference type="InterPro" id="IPR003439">
    <property type="entry name" value="ABC_transporter-like_ATP-bd"/>
</dbReference>
<name>A0A2A2M8E2_9GAMM</name>
<dbReference type="InterPro" id="IPR003593">
    <property type="entry name" value="AAA+_ATPase"/>
</dbReference>
<protein>
    <submittedName>
        <fullName evidence="6">ABC transporter ATP-binding protein</fullName>
    </submittedName>
</protein>
<keyword evidence="3" id="KW-0547">Nucleotide-binding</keyword>
<dbReference type="PROSITE" id="PS50893">
    <property type="entry name" value="ABC_TRANSPORTER_2"/>
    <property type="match status" value="1"/>
</dbReference>
<dbReference type="InterPro" id="IPR027417">
    <property type="entry name" value="P-loop_NTPase"/>
</dbReference>
<evidence type="ECO:0000256" key="3">
    <source>
        <dbReference type="ARBA" id="ARBA00022741"/>
    </source>
</evidence>
<keyword evidence="7" id="KW-1185">Reference proteome</keyword>
<dbReference type="PROSITE" id="PS00211">
    <property type="entry name" value="ABC_TRANSPORTER_1"/>
    <property type="match status" value="1"/>
</dbReference>
<reference evidence="6 7" key="1">
    <citation type="submission" date="2017-08" db="EMBL/GenBank/DDBJ databases">
        <title>Draft Genome Sequence of Hafnia alvei CITHA-6 Isolated from Raw Bovine Milk.</title>
        <authorList>
            <person name="Culligan E.P."/>
            <person name="Mcsweeney A."/>
            <person name="O'Doherty C."/>
            <person name="Gleeson E."/>
            <person name="O'Riordan D."/>
            <person name="Sleator R.D."/>
        </authorList>
    </citation>
    <scope>NUCLEOTIDE SEQUENCE [LARGE SCALE GENOMIC DNA]</scope>
    <source>
        <strain evidence="6 7">CITHA-6</strain>
    </source>
</reference>
<evidence type="ECO:0000256" key="4">
    <source>
        <dbReference type="ARBA" id="ARBA00022840"/>
    </source>
</evidence>
<dbReference type="EMBL" id="NQMS01000011">
    <property type="protein sequence ID" value="PAV94724.1"/>
    <property type="molecule type" value="Genomic_DNA"/>
</dbReference>
<keyword evidence="2" id="KW-0813">Transport</keyword>
<dbReference type="PANTHER" id="PTHR42734">
    <property type="entry name" value="METAL TRANSPORT SYSTEM ATP-BINDING PROTEIN TM_0124-RELATED"/>
    <property type="match status" value="1"/>
</dbReference>
<dbReference type="GO" id="GO:0005524">
    <property type="term" value="F:ATP binding"/>
    <property type="evidence" value="ECO:0007669"/>
    <property type="project" value="UniProtKB-KW"/>
</dbReference>